<keyword evidence="5" id="KW-1185">Reference proteome</keyword>
<dbReference type="RefSeq" id="WP_173159513.1">
    <property type="nucleotide sequence ID" value="NZ_AP022871.1"/>
</dbReference>
<dbReference type="PANTHER" id="PTHR33371:SF19">
    <property type="entry name" value="MCE-FAMILY PROTEIN MCE4A"/>
    <property type="match status" value="1"/>
</dbReference>
<feature type="region of interest" description="Disordered" evidence="1">
    <location>
        <begin position="329"/>
        <end position="395"/>
    </location>
</feature>
<dbReference type="EMBL" id="AP022871">
    <property type="protein sequence ID" value="BCB88209.1"/>
    <property type="molecule type" value="Genomic_DNA"/>
</dbReference>
<dbReference type="InterPro" id="IPR052336">
    <property type="entry name" value="MlaD_Phospholipid_Transporter"/>
</dbReference>
<accession>A0A6F8YQ85</accession>
<organism evidence="4 5">
    <name type="scientific">Phytohabitans suffuscus</name>
    <dbReference type="NCBI Taxonomy" id="624315"/>
    <lineage>
        <taxon>Bacteria</taxon>
        <taxon>Bacillati</taxon>
        <taxon>Actinomycetota</taxon>
        <taxon>Actinomycetes</taxon>
        <taxon>Micromonosporales</taxon>
        <taxon>Micromonosporaceae</taxon>
    </lineage>
</organism>
<gene>
    <name evidence="4" type="ORF">Psuf_055220</name>
</gene>
<dbReference type="InterPro" id="IPR003399">
    <property type="entry name" value="Mce/MlaD"/>
</dbReference>
<name>A0A6F8YQ85_9ACTN</name>
<dbReference type="PANTHER" id="PTHR33371">
    <property type="entry name" value="INTERMEMBRANE PHOSPHOLIPID TRANSPORT SYSTEM BINDING PROTEIN MLAD-RELATED"/>
    <property type="match status" value="1"/>
</dbReference>
<dbReference type="InterPro" id="IPR005693">
    <property type="entry name" value="Mce"/>
</dbReference>
<evidence type="ECO:0000259" key="2">
    <source>
        <dbReference type="Pfam" id="PF02470"/>
    </source>
</evidence>
<protein>
    <submittedName>
        <fullName evidence="4">ABC transporter substrate-binding protein</fullName>
    </submittedName>
</protein>
<dbReference type="AlphaFoldDB" id="A0A6F8YQ85"/>
<dbReference type="Pfam" id="PF02470">
    <property type="entry name" value="MlaD"/>
    <property type="match status" value="1"/>
</dbReference>
<dbReference type="KEGG" id="psuu:Psuf_055220"/>
<reference evidence="4 5" key="1">
    <citation type="submission" date="2020-03" db="EMBL/GenBank/DDBJ databases">
        <title>Whole genome shotgun sequence of Phytohabitans suffuscus NBRC 105367.</title>
        <authorList>
            <person name="Komaki H."/>
            <person name="Tamura T."/>
        </authorList>
    </citation>
    <scope>NUCLEOTIDE SEQUENCE [LARGE SCALE GENOMIC DNA]</scope>
    <source>
        <strain evidence="4 5">NBRC 105367</strain>
    </source>
</reference>
<evidence type="ECO:0000313" key="4">
    <source>
        <dbReference type="EMBL" id="BCB88209.1"/>
    </source>
</evidence>
<feature type="domain" description="Mammalian cell entry C-terminal" evidence="3">
    <location>
        <begin position="120"/>
        <end position="336"/>
    </location>
</feature>
<evidence type="ECO:0000259" key="3">
    <source>
        <dbReference type="Pfam" id="PF11887"/>
    </source>
</evidence>
<dbReference type="Proteomes" id="UP000503011">
    <property type="component" value="Chromosome"/>
</dbReference>
<sequence length="434" mass="45693">MSTVVRHRVLGVAFVLVLAAALAASVLQYRKAFTPATWVTLRAERTGMQLNPGADVKLRGVVVGDVRSVGSDGGGARLRLALDPDLARQVPAGVTARLLPKTLFGERYVALVAPPGPAGPPIRDGAVITQDRSQNGVELERVLDEALPLLQSIRPDRLAAVLGALAAALDGRGERLGRDLELTGDYLGQLDEQMPVIAEDVRELSTVVSAYDAALPDLLSILRDVTVTAGTVADQRAELSAFLASATGAADTTRLFLDRHDDQLIRLGDVSRPVLELLAAYAPEYPCLMRGLVALQPRVEESFAGGRFHITLEITKDGGKYERGRDEPVYGAGGGPQCRGLPDPSVPAPGHPIDDGYDYGTDRSAPKLPIGLPPTAGTRSPDAPTDMGSAGTAEERELVKPIVGAVTGLLPVDVPDIAVLLWGPLLRGAVVNAP</sequence>
<evidence type="ECO:0000256" key="1">
    <source>
        <dbReference type="SAM" id="MobiDB-lite"/>
    </source>
</evidence>
<evidence type="ECO:0000313" key="5">
    <source>
        <dbReference type="Proteomes" id="UP000503011"/>
    </source>
</evidence>
<feature type="domain" description="Mce/MlaD" evidence="2">
    <location>
        <begin position="39"/>
        <end position="113"/>
    </location>
</feature>
<proteinExistence type="predicted"/>
<dbReference type="Pfam" id="PF11887">
    <property type="entry name" value="Mce4_CUP1"/>
    <property type="match status" value="1"/>
</dbReference>
<dbReference type="GO" id="GO:0005576">
    <property type="term" value="C:extracellular region"/>
    <property type="evidence" value="ECO:0007669"/>
    <property type="project" value="TreeGrafter"/>
</dbReference>
<reference evidence="4 5" key="2">
    <citation type="submission" date="2020-03" db="EMBL/GenBank/DDBJ databases">
        <authorList>
            <person name="Ichikawa N."/>
            <person name="Kimura A."/>
            <person name="Kitahashi Y."/>
            <person name="Uohara A."/>
        </authorList>
    </citation>
    <scope>NUCLEOTIDE SEQUENCE [LARGE SCALE GENOMIC DNA]</scope>
    <source>
        <strain evidence="4 5">NBRC 105367</strain>
    </source>
</reference>
<dbReference type="InterPro" id="IPR024516">
    <property type="entry name" value="Mce_C"/>
</dbReference>
<dbReference type="NCBIfam" id="TIGR00996">
    <property type="entry name" value="Mtu_fam_mce"/>
    <property type="match status" value="1"/>
</dbReference>
<dbReference type="GO" id="GO:0051701">
    <property type="term" value="P:biological process involved in interaction with host"/>
    <property type="evidence" value="ECO:0007669"/>
    <property type="project" value="TreeGrafter"/>
</dbReference>